<accession>A0A6M1RYE8</accession>
<proteinExistence type="predicted"/>
<evidence type="ECO:0000313" key="4">
    <source>
        <dbReference type="Proteomes" id="UP000477849"/>
    </source>
</evidence>
<evidence type="ECO:0000313" key="3">
    <source>
        <dbReference type="EMBL" id="NGO63895.1"/>
    </source>
</evidence>
<name>A0A6M1RYE8_9HYPH</name>
<feature type="chain" id="PRO_5026995249" description="Phosphodiester glycosidase domain-containing protein" evidence="1">
    <location>
        <begin position="21"/>
        <end position="248"/>
    </location>
</feature>
<dbReference type="AlphaFoldDB" id="A0A6M1RYE8"/>
<protein>
    <recommendedName>
        <fullName evidence="2">Phosphodiester glycosidase domain-containing protein</fullName>
    </recommendedName>
</protein>
<evidence type="ECO:0000256" key="1">
    <source>
        <dbReference type="SAM" id="SignalP"/>
    </source>
</evidence>
<feature type="domain" description="Phosphodiester glycosidase" evidence="2">
    <location>
        <begin position="77"/>
        <end position="224"/>
    </location>
</feature>
<evidence type="ECO:0000259" key="2">
    <source>
        <dbReference type="Pfam" id="PF09992"/>
    </source>
</evidence>
<reference evidence="3 4" key="1">
    <citation type="submission" date="2020-02" db="EMBL/GenBank/DDBJ databases">
        <title>Genome sequence of the type strain CCBAU10050 of Rhizobium daejeonense.</title>
        <authorList>
            <person name="Gao J."/>
            <person name="Sun J."/>
        </authorList>
    </citation>
    <scope>NUCLEOTIDE SEQUENCE [LARGE SCALE GENOMIC DNA]</scope>
    <source>
        <strain evidence="3 4">CCBAU10050</strain>
    </source>
</reference>
<sequence>MRLLFLLFSIFLSACSISHATETDPCRELVQDGVRYTVCSFEPDATLRIYHSDPARMPFGNFDSLSLQLWKERHYPVFAMNGGMYHYDLSPVGLFVENGIERQPISTRAGWGNFHLLPNGVFYVAGGKPGVMETQAYIREKPKADYATQSGPMLVIDGKLHPRFLPDSDSLKIRNGVGVDAEGRVHFAISRGPVNFYAFASLFRDELGCGNALYLDGTISSALIPSMGRRDRFFPLGPIIAVIGTIPQ</sequence>
<comment type="caution">
    <text evidence="3">The sequence shown here is derived from an EMBL/GenBank/DDBJ whole genome shotgun (WGS) entry which is preliminary data.</text>
</comment>
<dbReference type="InterPro" id="IPR018711">
    <property type="entry name" value="NAGPA"/>
</dbReference>
<keyword evidence="1" id="KW-0732">Signal</keyword>
<dbReference type="Pfam" id="PF09992">
    <property type="entry name" value="NAGPA"/>
    <property type="match status" value="1"/>
</dbReference>
<organism evidence="3 4">
    <name type="scientific">Rhizobium daejeonense</name>
    <dbReference type="NCBI Taxonomy" id="240521"/>
    <lineage>
        <taxon>Bacteria</taxon>
        <taxon>Pseudomonadati</taxon>
        <taxon>Pseudomonadota</taxon>
        <taxon>Alphaproteobacteria</taxon>
        <taxon>Hyphomicrobiales</taxon>
        <taxon>Rhizobiaceae</taxon>
        <taxon>Rhizobium/Agrobacterium group</taxon>
        <taxon>Rhizobium</taxon>
    </lineage>
</organism>
<feature type="signal peptide" evidence="1">
    <location>
        <begin position="1"/>
        <end position="20"/>
    </location>
</feature>
<dbReference type="EMBL" id="JAAKZH010000003">
    <property type="protein sequence ID" value="NGO63895.1"/>
    <property type="molecule type" value="Genomic_DNA"/>
</dbReference>
<keyword evidence="4" id="KW-1185">Reference proteome</keyword>
<gene>
    <name evidence="3" type="ORF">G6N76_09425</name>
</gene>
<dbReference type="Proteomes" id="UP000477849">
    <property type="component" value="Unassembled WGS sequence"/>
</dbReference>
<dbReference type="PROSITE" id="PS51257">
    <property type="entry name" value="PROKAR_LIPOPROTEIN"/>
    <property type="match status" value="1"/>
</dbReference>